<dbReference type="EMBL" id="KK365132">
    <property type="protein sequence ID" value="KCZ82172.1"/>
    <property type="molecule type" value="Genomic_DNA"/>
</dbReference>
<feature type="transmembrane region" description="Helical" evidence="1">
    <location>
        <begin position="231"/>
        <end position="249"/>
    </location>
</feature>
<reference evidence="2 3" key="2">
    <citation type="submission" date="2014-03" db="EMBL/GenBank/DDBJ databases">
        <title>The Genome Sequence of Anncaliia algerae insect isolate PRA339.</title>
        <authorList>
            <consortium name="The Broad Institute Genome Sequencing Platform"/>
            <consortium name="The Broad Institute Genome Sequencing Center for Infectious Disease"/>
            <person name="Cuomo C."/>
            <person name="Becnel J."/>
            <person name="Sanscrainte N."/>
            <person name="Walker B."/>
            <person name="Young S.K."/>
            <person name="Zeng Q."/>
            <person name="Gargeya S."/>
            <person name="Fitzgerald M."/>
            <person name="Haas B."/>
            <person name="Abouelleil A."/>
            <person name="Alvarado L."/>
            <person name="Arachchi H.M."/>
            <person name="Berlin A.M."/>
            <person name="Chapman S.B."/>
            <person name="Dewar J."/>
            <person name="Goldberg J."/>
            <person name="Griggs A."/>
            <person name="Gujja S."/>
            <person name="Hansen M."/>
            <person name="Howarth C."/>
            <person name="Imamovic A."/>
            <person name="Larimer J."/>
            <person name="McCowan C."/>
            <person name="Murphy C."/>
            <person name="Neiman D."/>
            <person name="Pearson M."/>
            <person name="Priest M."/>
            <person name="Roberts A."/>
            <person name="Saif S."/>
            <person name="Shea T."/>
            <person name="Sisk P."/>
            <person name="Sykes S."/>
            <person name="Wortman J."/>
            <person name="Nusbaum C."/>
            <person name="Birren B."/>
        </authorList>
    </citation>
    <scope>NUCLEOTIDE SEQUENCE [LARGE SCALE GENOMIC DNA]</scope>
    <source>
        <strain evidence="2 3">PRA339</strain>
    </source>
</reference>
<keyword evidence="1" id="KW-1133">Transmembrane helix</keyword>
<dbReference type="HOGENOM" id="CLU_813715_0_0_1"/>
<protein>
    <submittedName>
        <fullName evidence="2">Uncharacterized protein</fullName>
    </submittedName>
</protein>
<keyword evidence="3" id="KW-1185">Reference proteome</keyword>
<evidence type="ECO:0000256" key="1">
    <source>
        <dbReference type="SAM" id="Phobius"/>
    </source>
</evidence>
<evidence type="ECO:0000313" key="2">
    <source>
        <dbReference type="EMBL" id="KCZ82172.1"/>
    </source>
</evidence>
<dbReference type="Proteomes" id="UP000030655">
    <property type="component" value="Unassembled WGS sequence"/>
</dbReference>
<feature type="transmembrane region" description="Helical" evidence="1">
    <location>
        <begin position="309"/>
        <end position="330"/>
    </location>
</feature>
<organism evidence="2 3">
    <name type="scientific">Anncaliia algerae PRA339</name>
    <dbReference type="NCBI Taxonomy" id="1288291"/>
    <lineage>
        <taxon>Eukaryota</taxon>
        <taxon>Fungi</taxon>
        <taxon>Fungi incertae sedis</taxon>
        <taxon>Microsporidia</taxon>
        <taxon>Tubulinosematoidea</taxon>
        <taxon>Tubulinosematidae</taxon>
        <taxon>Anncaliia</taxon>
    </lineage>
</organism>
<accession>A0A059F4Z9</accession>
<proteinExistence type="predicted"/>
<evidence type="ECO:0000313" key="3">
    <source>
        <dbReference type="Proteomes" id="UP000030655"/>
    </source>
</evidence>
<gene>
    <name evidence="2" type="ORF">H312_00450</name>
</gene>
<dbReference type="OrthoDB" id="2197223at2759"/>
<name>A0A059F4Z9_9MICR</name>
<keyword evidence="1" id="KW-0812">Transmembrane</keyword>
<sequence>MAYLFCMYPVFIINSCNHENEKNPIFYLPRNLFDSDEETELINGNVDELGQKIHQNTDEVLRNQNPLDKEESPAVEKLVTKPLISRTYAEVVKDSLKPCEERGIFCQDSSKTVENDLKHGKQKIRNGEFYVKDEALNCPGFKKRKRSYEYYDLLLNYNTKAFEAYYEISIDNKIFLKNIICDIKYQNKLKDYLIERHKNLNGFLNASICSKFTKIIDDLCQFKYKTFREHIYFISSISFITYYFNFYSYKEVNERPLNLYEYKETLAKRFSFNDLKNSYKCLQNNLFCFEDYTFEDLLNIMYKEADKQYYTYSGVVGSFCMHFRYVYLIFYDSINNNKT</sequence>
<dbReference type="AlphaFoldDB" id="A0A059F4Z9"/>
<keyword evidence="1" id="KW-0472">Membrane</keyword>
<dbReference type="VEuPathDB" id="MicrosporidiaDB:H312_00450"/>
<reference evidence="3" key="1">
    <citation type="submission" date="2013-02" db="EMBL/GenBank/DDBJ databases">
        <authorList>
            <consortium name="The Broad Institute Genome Sequencing Platform"/>
            <person name="Cuomo C."/>
            <person name="Becnel J."/>
            <person name="Sanscrainte N."/>
            <person name="Walker B."/>
            <person name="Young S.K."/>
            <person name="Zeng Q."/>
            <person name="Gargeya S."/>
            <person name="Fitzgerald M."/>
            <person name="Haas B."/>
            <person name="Abouelleil A."/>
            <person name="Alvarado L."/>
            <person name="Arachchi H.M."/>
            <person name="Berlin A.M."/>
            <person name="Chapman S.B."/>
            <person name="Dewar J."/>
            <person name="Goldberg J."/>
            <person name="Griggs A."/>
            <person name="Gujja S."/>
            <person name="Hansen M."/>
            <person name="Howarth C."/>
            <person name="Imamovic A."/>
            <person name="Larimer J."/>
            <person name="McCowan C."/>
            <person name="Murphy C."/>
            <person name="Neiman D."/>
            <person name="Pearson M."/>
            <person name="Priest M."/>
            <person name="Roberts A."/>
            <person name="Saif S."/>
            <person name="Shea T."/>
            <person name="Sisk P."/>
            <person name="Sykes S."/>
            <person name="Wortman J."/>
            <person name="Nusbaum C."/>
            <person name="Birren B."/>
        </authorList>
    </citation>
    <scope>NUCLEOTIDE SEQUENCE [LARGE SCALE GENOMIC DNA]</scope>
    <source>
        <strain evidence="3">PRA339</strain>
    </source>
</reference>